<feature type="transmembrane region" description="Helical" evidence="1">
    <location>
        <begin position="56"/>
        <end position="75"/>
    </location>
</feature>
<dbReference type="RefSeq" id="WP_167967595.1">
    <property type="nucleotide sequence ID" value="NZ_BHZG01000019.1"/>
</dbReference>
<protein>
    <recommendedName>
        <fullName evidence="4">Integral membrane protein</fullName>
    </recommendedName>
</protein>
<gene>
    <name evidence="2" type="ORF">HCN56_01585</name>
</gene>
<evidence type="ECO:0000256" key="1">
    <source>
        <dbReference type="SAM" id="Phobius"/>
    </source>
</evidence>
<organism evidence="2 3">
    <name type="scientific">Streptomyces lonarensis</name>
    <dbReference type="NCBI Taxonomy" id="700599"/>
    <lineage>
        <taxon>Bacteria</taxon>
        <taxon>Bacillati</taxon>
        <taxon>Actinomycetota</taxon>
        <taxon>Actinomycetes</taxon>
        <taxon>Kitasatosporales</taxon>
        <taxon>Streptomycetaceae</taxon>
        <taxon>Streptomyces</taxon>
    </lineage>
</organism>
<evidence type="ECO:0000313" key="2">
    <source>
        <dbReference type="EMBL" id="NJQ04301.1"/>
    </source>
</evidence>
<dbReference type="AlphaFoldDB" id="A0A7X6HX89"/>
<reference evidence="2 3" key="1">
    <citation type="submission" date="2020-03" db="EMBL/GenBank/DDBJ databases">
        <title>Draft genome of Streptomyces sp. ventii, isolated from the Axial Seamount in the Pacific Ocean, and resequencing of the two type strains Streptomyces lonarensis strain NCL 716 and Streptomyces bohaiensis strain 11A07.</title>
        <authorList>
            <person name="Loughran R.M."/>
            <person name="Pfannmuller K.M."/>
            <person name="Wasson B.J."/>
            <person name="Deadmond M.C."/>
            <person name="Paddock B.E."/>
            <person name="Koyack M.J."/>
            <person name="Gallegos D.A."/>
            <person name="Mitchell E.A."/>
            <person name="Ushijima B."/>
            <person name="Saw J.H."/>
            <person name="Mcphail K.L."/>
            <person name="Videau P."/>
        </authorList>
    </citation>
    <scope>NUCLEOTIDE SEQUENCE [LARGE SCALE GENOMIC DNA]</scope>
    <source>
        <strain evidence="2 3">NCL716</strain>
    </source>
</reference>
<keyword evidence="1" id="KW-0812">Transmembrane</keyword>
<evidence type="ECO:0008006" key="4">
    <source>
        <dbReference type="Google" id="ProtNLM"/>
    </source>
</evidence>
<proteinExistence type="predicted"/>
<name>A0A7X6HX89_9ACTN</name>
<feature type="transmembrane region" description="Helical" evidence="1">
    <location>
        <begin position="18"/>
        <end position="36"/>
    </location>
</feature>
<accession>A0A7X6HX89</accession>
<keyword evidence="1" id="KW-0472">Membrane</keyword>
<evidence type="ECO:0000313" key="3">
    <source>
        <dbReference type="Proteomes" id="UP000578686"/>
    </source>
</evidence>
<comment type="caution">
    <text evidence="2">The sequence shown here is derived from an EMBL/GenBank/DDBJ whole genome shotgun (WGS) entry which is preliminary data.</text>
</comment>
<feature type="transmembrane region" description="Helical" evidence="1">
    <location>
        <begin position="110"/>
        <end position="131"/>
    </location>
</feature>
<dbReference type="EMBL" id="JAAVJD010000004">
    <property type="protein sequence ID" value="NJQ04301.1"/>
    <property type="molecule type" value="Genomic_DNA"/>
</dbReference>
<sequence length="150" mass="16012">MTAGVVAAVRRRLGRRGAYLLLTGVTWLLYGIGTVLDPREGTARAAVVLRAAAPLQTWGWVWVAGGVLAILAAWSRCPARRTWGFAAAFAPPALWALAFGWAWVDGQWPQAWTGAVVWAGAALKVAIVATWRPDLEKIELPPLESGGRGG</sequence>
<dbReference type="Proteomes" id="UP000578686">
    <property type="component" value="Unassembled WGS sequence"/>
</dbReference>
<keyword evidence="3" id="KW-1185">Reference proteome</keyword>
<keyword evidence="1" id="KW-1133">Transmembrane helix</keyword>
<feature type="transmembrane region" description="Helical" evidence="1">
    <location>
        <begin position="82"/>
        <end position="104"/>
    </location>
</feature>